<feature type="compositionally biased region" description="Basic and acidic residues" evidence="1">
    <location>
        <begin position="61"/>
        <end position="70"/>
    </location>
</feature>
<gene>
    <name evidence="2" type="ORF">SAMN05878503_10250</name>
</gene>
<dbReference type="EMBL" id="OAOQ01000002">
    <property type="protein sequence ID" value="SNX68293.1"/>
    <property type="molecule type" value="Genomic_DNA"/>
</dbReference>
<evidence type="ECO:0000313" key="3">
    <source>
        <dbReference type="Proteomes" id="UP000219467"/>
    </source>
</evidence>
<keyword evidence="3" id="KW-1185">Reference proteome</keyword>
<dbReference type="AlphaFoldDB" id="A0A285CMR8"/>
<sequence length="70" mass="8130">MKHDFDFKTDGTQGFSIAWPFRRKPRTDAAAEPKLLTRDEMRELFSIQSPAPRTTGCGGRFRPETDEDRR</sequence>
<accession>A0A285CMR8</accession>
<organism evidence="2 3">
    <name type="scientific">Cereibacter ovatus</name>
    <dbReference type="NCBI Taxonomy" id="439529"/>
    <lineage>
        <taxon>Bacteria</taxon>
        <taxon>Pseudomonadati</taxon>
        <taxon>Pseudomonadota</taxon>
        <taxon>Alphaproteobacteria</taxon>
        <taxon>Rhodobacterales</taxon>
        <taxon>Paracoccaceae</taxon>
        <taxon>Cereibacter</taxon>
    </lineage>
</organism>
<dbReference type="Proteomes" id="UP000219467">
    <property type="component" value="Unassembled WGS sequence"/>
</dbReference>
<dbReference type="RefSeq" id="WP_097029097.1">
    <property type="nucleotide sequence ID" value="NZ_OAOQ01000002.1"/>
</dbReference>
<name>A0A285CMR8_9RHOB</name>
<protein>
    <submittedName>
        <fullName evidence="2">Uncharacterized protein</fullName>
    </submittedName>
</protein>
<evidence type="ECO:0000256" key="1">
    <source>
        <dbReference type="SAM" id="MobiDB-lite"/>
    </source>
</evidence>
<reference evidence="3" key="1">
    <citation type="submission" date="2017-08" db="EMBL/GenBank/DDBJ databases">
        <authorList>
            <person name="Varghese N."/>
            <person name="Submissions S."/>
        </authorList>
    </citation>
    <scope>NUCLEOTIDE SEQUENCE [LARGE SCALE GENOMIC DNA]</scope>
    <source>
        <strain evidence="3">JA234</strain>
    </source>
</reference>
<feature type="region of interest" description="Disordered" evidence="1">
    <location>
        <begin position="45"/>
        <end position="70"/>
    </location>
</feature>
<evidence type="ECO:0000313" key="2">
    <source>
        <dbReference type="EMBL" id="SNX68293.1"/>
    </source>
</evidence>
<proteinExistence type="predicted"/>